<keyword evidence="2" id="KW-0808">Transferase</keyword>
<dbReference type="SUPFAM" id="SSF55729">
    <property type="entry name" value="Acyl-CoA N-acyltransferases (Nat)"/>
    <property type="match status" value="1"/>
</dbReference>
<dbReference type="Proteomes" id="UP001629156">
    <property type="component" value="Unassembled WGS sequence"/>
</dbReference>
<feature type="domain" description="N-acetyltransferase" evidence="1">
    <location>
        <begin position="11"/>
        <end position="170"/>
    </location>
</feature>
<evidence type="ECO:0000313" key="3">
    <source>
        <dbReference type="Proteomes" id="UP001629156"/>
    </source>
</evidence>
<dbReference type="EMBL" id="JBELPZ010000025">
    <property type="protein sequence ID" value="MFL9845947.1"/>
    <property type="molecule type" value="Genomic_DNA"/>
</dbReference>
<reference evidence="2 3" key="1">
    <citation type="submission" date="2024-06" db="EMBL/GenBank/DDBJ databases">
        <authorList>
            <person name="Kaempfer P."/>
            <person name="Viver T."/>
        </authorList>
    </citation>
    <scope>NUCLEOTIDE SEQUENCE [LARGE SCALE GENOMIC DNA]</scope>
    <source>
        <strain evidence="2 3">ST-119</strain>
    </source>
</reference>
<dbReference type="InterPro" id="IPR000182">
    <property type="entry name" value="GNAT_dom"/>
</dbReference>
<dbReference type="GO" id="GO:0016740">
    <property type="term" value="F:transferase activity"/>
    <property type="evidence" value="ECO:0007669"/>
    <property type="project" value="UniProtKB-KW"/>
</dbReference>
<dbReference type="Pfam" id="PF13302">
    <property type="entry name" value="Acetyltransf_3"/>
    <property type="match status" value="1"/>
</dbReference>
<organism evidence="2 3">
    <name type="scientific">Flavobacterium rhizosphaerae</name>
    <dbReference type="NCBI Taxonomy" id="3163298"/>
    <lineage>
        <taxon>Bacteria</taxon>
        <taxon>Pseudomonadati</taxon>
        <taxon>Bacteroidota</taxon>
        <taxon>Flavobacteriia</taxon>
        <taxon>Flavobacteriales</taxon>
        <taxon>Flavobacteriaceae</taxon>
        <taxon>Flavobacterium</taxon>
    </lineage>
</organism>
<accession>A0ABW8Z2C0</accession>
<keyword evidence="3" id="KW-1185">Reference proteome</keyword>
<gene>
    <name evidence="2" type="ORF">ABS766_16110</name>
</gene>
<protein>
    <submittedName>
        <fullName evidence="2">GNAT family protein</fullName>
        <ecNumber evidence="2">2.-.-.-</ecNumber>
    </submittedName>
</protein>
<evidence type="ECO:0000259" key="1">
    <source>
        <dbReference type="PROSITE" id="PS51186"/>
    </source>
</evidence>
<dbReference type="Gene3D" id="3.40.630.30">
    <property type="match status" value="1"/>
</dbReference>
<dbReference type="PANTHER" id="PTHR43792">
    <property type="entry name" value="GNAT FAMILY, PUTATIVE (AFU_ORTHOLOGUE AFUA_3G00765)-RELATED-RELATED"/>
    <property type="match status" value="1"/>
</dbReference>
<proteinExistence type="predicted"/>
<evidence type="ECO:0000313" key="2">
    <source>
        <dbReference type="EMBL" id="MFL9845947.1"/>
    </source>
</evidence>
<dbReference type="EC" id="2.-.-.-" evidence="2"/>
<dbReference type="InterPro" id="IPR016181">
    <property type="entry name" value="Acyl_CoA_acyltransferase"/>
</dbReference>
<sequence>MRFDELYTERLILRIITPEVLDYAYNYLSDWQVMELMGFSSEAVLQREKEKYNKGLTTFNKSFLYFILTDRADQKVIGWCGYHTWYIDHNRAELGYGLYYDDYKQHGLMSEALKEILVYGFRVMALHRIEAFTATNNTASIKTLQKFGFRQEATLREHYLVNGKMEDSLLFSLLKIEFNHGKN</sequence>
<name>A0ABW8Z2C0_9FLAO</name>
<dbReference type="RefSeq" id="WP_408086225.1">
    <property type="nucleotide sequence ID" value="NZ_JBELPZ010000025.1"/>
</dbReference>
<dbReference type="PROSITE" id="PS51186">
    <property type="entry name" value="GNAT"/>
    <property type="match status" value="1"/>
</dbReference>
<comment type="caution">
    <text evidence="2">The sequence shown here is derived from an EMBL/GenBank/DDBJ whole genome shotgun (WGS) entry which is preliminary data.</text>
</comment>
<dbReference type="InterPro" id="IPR051531">
    <property type="entry name" value="N-acetyltransferase"/>
</dbReference>